<accession>A0A814CW24</accession>
<dbReference type="AlphaFoldDB" id="A0A814CW24"/>
<dbReference type="EMBL" id="CAJNOC010002668">
    <property type="protein sequence ID" value="CAF0945676.1"/>
    <property type="molecule type" value="Genomic_DNA"/>
</dbReference>
<comment type="caution">
    <text evidence="1">The sequence shown here is derived from an EMBL/GenBank/DDBJ whole genome shotgun (WGS) entry which is preliminary data.</text>
</comment>
<evidence type="ECO:0000313" key="2">
    <source>
        <dbReference type="Proteomes" id="UP000663879"/>
    </source>
</evidence>
<keyword evidence="2" id="KW-1185">Reference proteome</keyword>
<sequence>MKNLTIAICVYAIIFTYNLTMMFATYGLESKNLNEEYYSLELQSNKDLIDKISKMDCIINNLNNQKKNFELNLHVNEEFKSILIENLNKVKRLLSQVDVTKTNNNAVVKEIQKLEEEFNTFYKDYEKEKCFSTDKTTHESSNSNE</sequence>
<gene>
    <name evidence="1" type="ORF">OXX778_LOCUS13670</name>
</gene>
<reference evidence="1" key="1">
    <citation type="submission" date="2021-02" db="EMBL/GenBank/DDBJ databases">
        <authorList>
            <person name="Nowell W R."/>
        </authorList>
    </citation>
    <scope>NUCLEOTIDE SEQUENCE</scope>
    <source>
        <strain evidence="1">Ploen Becks lab</strain>
    </source>
</reference>
<proteinExistence type="predicted"/>
<dbReference type="Proteomes" id="UP000663879">
    <property type="component" value="Unassembled WGS sequence"/>
</dbReference>
<name>A0A814CW24_9BILA</name>
<organism evidence="1 2">
    <name type="scientific">Brachionus calyciflorus</name>
    <dbReference type="NCBI Taxonomy" id="104777"/>
    <lineage>
        <taxon>Eukaryota</taxon>
        <taxon>Metazoa</taxon>
        <taxon>Spiralia</taxon>
        <taxon>Gnathifera</taxon>
        <taxon>Rotifera</taxon>
        <taxon>Eurotatoria</taxon>
        <taxon>Monogononta</taxon>
        <taxon>Pseudotrocha</taxon>
        <taxon>Ploima</taxon>
        <taxon>Brachionidae</taxon>
        <taxon>Brachionus</taxon>
    </lineage>
</organism>
<protein>
    <submittedName>
        <fullName evidence="1">Uncharacterized protein</fullName>
    </submittedName>
</protein>
<evidence type="ECO:0000313" key="1">
    <source>
        <dbReference type="EMBL" id="CAF0945676.1"/>
    </source>
</evidence>